<keyword evidence="3" id="KW-1185">Reference proteome</keyword>
<gene>
    <name evidence="2" type="ORF">PAC_14937</name>
</gene>
<name>A0A1L7XJ99_9HELO</name>
<feature type="compositionally biased region" description="Polar residues" evidence="1">
    <location>
        <begin position="110"/>
        <end position="135"/>
    </location>
</feature>
<evidence type="ECO:0000313" key="3">
    <source>
        <dbReference type="Proteomes" id="UP000184330"/>
    </source>
</evidence>
<dbReference type="AlphaFoldDB" id="A0A1L7XJ99"/>
<feature type="compositionally biased region" description="Low complexity" evidence="1">
    <location>
        <begin position="47"/>
        <end position="56"/>
    </location>
</feature>
<evidence type="ECO:0000313" key="2">
    <source>
        <dbReference type="EMBL" id="CZR65037.1"/>
    </source>
</evidence>
<feature type="region of interest" description="Disordered" evidence="1">
    <location>
        <begin position="87"/>
        <end position="142"/>
    </location>
</feature>
<protein>
    <submittedName>
        <fullName evidence="2">Uncharacterized protein</fullName>
    </submittedName>
</protein>
<feature type="region of interest" description="Disordered" evidence="1">
    <location>
        <begin position="41"/>
        <end position="66"/>
    </location>
</feature>
<sequence>MPVFSGDKERKAKASQTEKSKWRQLFKIDKKIASLKRRGVNIPNNCSLTSSVSPSSKKAEEERVAETAQPLVQVRKSQEVHIKERTEMELELQTNPWSDDGSTKLEGHTVASTGSETQQNIDTQDPTPTTGTRATPSPMAPITHTRGMWELLGTGKNGVCEWALTDPYRNVKIIVKQIS</sequence>
<evidence type="ECO:0000256" key="1">
    <source>
        <dbReference type="SAM" id="MobiDB-lite"/>
    </source>
</evidence>
<organism evidence="2 3">
    <name type="scientific">Phialocephala subalpina</name>
    <dbReference type="NCBI Taxonomy" id="576137"/>
    <lineage>
        <taxon>Eukaryota</taxon>
        <taxon>Fungi</taxon>
        <taxon>Dikarya</taxon>
        <taxon>Ascomycota</taxon>
        <taxon>Pezizomycotina</taxon>
        <taxon>Leotiomycetes</taxon>
        <taxon>Helotiales</taxon>
        <taxon>Mollisiaceae</taxon>
        <taxon>Phialocephala</taxon>
        <taxon>Phialocephala fortinii species complex</taxon>
    </lineage>
</organism>
<proteinExistence type="predicted"/>
<feature type="region of interest" description="Disordered" evidence="1">
    <location>
        <begin position="1"/>
        <end position="20"/>
    </location>
</feature>
<reference evidence="2 3" key="1">
    <citation type="submission" date="2016-03" db="EMBL/GenBank/DDBJ databases">
        <authorList>
            <person name="Ploux O."/>
        </authorList>
    </citation>
    <scope>NUCLEOTIDE SEQUENCE [LARGE SCALE GENOMIC DNA]</scope>
    <source>
        <strain evidence="2 3">UAMH 11012</strain>
    </source>
</reference>
<dbReference type="EMBL" id="FJOG01000029">
    <property type="protein sequence ID" value="CZR65037.1"/>
    <property type="molecule type" value="Genomic_DNA"/>
</dbReference>
<accession>A0A1L7XJ99</accession>
<dbReference type="Proteomes" id="UP000184330">
    <property type="component" value="Unassembled WGS sequence"/>
</dbReference>